<reference evidence="2 3" key="1">
    <citation type="submission" date="2014-04" db="EMBL/GenBank/DDBJ databases">
        <title>The Genome Sequence of Mycobacterium tuberculosis TKK-01-0051.</title>
        <authorList>
            <consortium name="The Broad Institute Genomics Platform"/>
            <consortium name="The Broad Institute Genome Sequencing Center for Infectious Disease"/>
            <person name="Earl A.M."/>
            <person name="Cohen K."/>
            <person name="Pym A."/>
            <person name="Bishai W."/>
            <person name="Maharaj K."/>
            <person name="Desjardins C."/>
            <person name="Abeel T."/>
            <person name="Young S."/>
            <person name="Zeng Q."/>
            <person name="Gargeya S."/>
            <person name="Abouelleil A."/>
            <person name="Alvarado L."/>
            <person name="Chapman S.B."/>
            <person name="Gainer-Dewar J."/>
            <person name="Goldberg J."/>
            <person name="Griggs A."/>
            <person name="Gujja S."/>
            <person name="Hansen M."/>
            <person name="Howarth C."/>
            <person name="Imamovic A."/>
            <person name="Larimer J."/>
            <person name="Murphy C."/>
            <person name="Naylor J."/>
            <person name="Pearson M."/>
            <person name="Poon T.W."/>
            <person name="Priest M."/>
            <person name="Roberts A."/>
            <person name="Saif S."/>
            <person name="Shea T."/>
            <person name="Sykes S."/>
            <person name="Wortman J."/>
            <person name="Nusbaum C."/>
            <person name="Birren B."/>
        </authorList>
    </citation>
    <scope>NUCLEOTIDE SEQUENCE [LARGE SCALE GENOMIC DNA]</scope>
    <source>
        <strain evidence="2 3">TKK-01-0051</strain>
    </source>
</reference>
<name>A0A051TLG5_9MYCO</name>
<dbReference type="AlphaFoldDB" id="A0A051TLG5"/>
<accession>A0A051TLG5</accession>
<evidence type="ECO:0000313" key="2">
    <source>
        <dbReference type="EMBL" id="KBZ57171.1"/>
    </source>
</evidence>
<protein>
    <submittedName>
        <fullName evidence="2">Uncharacterized protein</fullName>
    </submittedName>
</protein>
<keyword evidence="3" id="KW-1185">Reference proteome</keyword>
<evidence type="ECO:0000256" key="1">
    <source>
        <dbReference type="SAM" id="MobiDB-lite"/>
    </source>
</evidence>
<sequence>MASKSPTSQRSWQLVCGCCPLTWPQNRRGRRRLGGHRCVDSHPALHRLHHRYALWWNTVTTWSKPHPQTIDRLHVLLTYLTPASARRGLTADRAADILRQIRPRESAAKTLRSLAADLIAEIRALSRWNQGRCRHHRPGRIIGQHPDRIQRYRHPQRRQDPRRVGEESSGSAPRMHSPPTPTPHPSQHPRVMTLYRLSSASDRQLNCCIHTMAISQIS</sequence>
<gene>
    <name evidence="2" type="ORF">K875_05689</name>
</gene>
<feature type="region of interest" description="Disordered" evidence="1">
    <location>
        <begin position="135"/>
        <end position="189"/>
    </location>
</feature>
<dbReference type="HOGENOM" id="CLU_1265797_0_0_11"/>
<dbReference type="EMBL" id="JLXW01000013">
    <property type="protein sequence ID" value="KBZ57171.1"/>
    <property type="molecule type" value="Genomic_DNA"/>
</dbReference>
<comment type="caution">
    <text evidence="2">The sequence shown here is derived from an EMBL/GenBank/DDBJ whole genome shotgun (WGS) entry which is preliminary data.</text>
</comment>
<feature type="compositionally biased region" description="Pro residues" evidence="1">
    <location>
        <begin position="176"/>
        <end position="186"/>
    </location>
</feature>
<evidence type="ECO:0000313" key="3">
    <source>
        <dbReference type="Proteomes" id="UP000025947"/>
    </source>
</evidence>
<organism evidence="2 3">
    <name type="scientific">Mycobacterium [tuberculosis] TKK-01-0051</name>
    <dbReference type="NCBI Taxonomy" id="1324261"/>
    <lineage>
        <taxon>Bacteria</taxon>
        <taxon>Bacillati</taxon>
        <taxon>Actinomycetota</taxon>
        <taxon>Actinomycetes</taxon>
        <taxon>Mycobacteriales</taxon>
        <taxon>Mycobacteriaceae</taxon>
        <taxon>Mycobacterium</taxon>
        <taxon>Mycobacterium avium complex (MAC)</taxon>
    </lineage>
</organism>
<dbReference type="Proteomes" id="UP000025947">
    <property type="component" value="Unassembled WGS sequence"/>
</dbReference>
<proteinExistence type="predicted"/>
<feature type="compositionally biased region" description="Basic and acidic residues" evidence="1">
    <location>
        <begin position="157"/>
        <end position="166"/>
    </location>
</feature>